<organism evidence="1 2">
    <name type="scientific">Dendrothele bispora (strain CBS 962.96)</name>
    <dbReference type="NCBI Taxonomy" id="1314807"/>
    <lineage>
        <taxon>Eukaryota</taxon>
        <taxon>Fungi</taxon>
        <taxon>Dikarya</taxon>
        <taxon>Basidiomycota</taxon>
        <taxon>Agaricomycotina</taxon>
        <taxon>Agaricomycetes</taxon>
        <taxon>Agaricomycetidae</taxon>
        <taxon>Agaricales</taxon>
        <taxon>Agaricales incertae sedis</taxon>
        <taxon>Dendrothele</taxon>
    </lineage>
</organism>
<name>A0A4S8LAL9_DENBC</name>
<proteinExistence type="predicted"/>
<evidence type="ECO:0000313" key="2">
    <source>
        <dbReference type="Proteomes" id="UP000297245"/>
    </source>
</evidence>
<dbReference type="Proteomes" id="UP000297245">
    <property type="component" value="Unassembled WGS sequence"/>
</dbReference>
<keyword evidence="2" id="KW-1185">Reference proteome</keyword>
<dbReference type="EMBL" id="ML179529">
    <property type="protein sequence ID" value="THU85799.1"/>
    <property type="molecule type" value="Genomic_DNA"/>
</dbReference>
<evidence type="ECO:0000313" key="1">
    <source>
        <dbReference type="EMBL" id="THU85799.1"/>
    </source>
</evidence>
<sequence>MVPLCIPDENAIPLIAPLKSTNLEARKDCKILLPMVFKFDTSRPTRIRTAVWRDETHSLLRANLVDMETLFRPDFEAVLFDVEIHVESRSFLVSGYYDKRQPYNKALKKLDLKWRGEVAIFPIHLKHVPTFIVGTHIPQNAFKHAVTRYCNYFLEHWRFGSQEKTHRHKLFC</sequence>
<dbReference type="AlphaFoldDB" id="A0A4S8LAL9"/>
<reference evidence="1 2" key="1">
    <citation type="journal article" date="2019" name="Nat. Ecol. Evol.">
        <title>Megaphylogeny resolves global patterns of mushroom evolution.</title>
        <authorList>
            <person name="Varga T."/>
            <person name="Krizsan K."/>
            <person name="Foldi C."/>
            <person name="Dima B."/>
            <person name="Sanchez-Garcia M."/>
            <person name="Sanchez-Ramirez S."/>
            <person name="Szollosi G.J."/>
            <person name="Szarkandi J.G."/>
            <person name="Papp V."/>
            <person name="Albert L."/>
            <person name="Andreopoulos W."/>
            <person name="Angelini C."/>
            <person name="Antonin V."/>
            <person name="Barry K.W."/>
            <person name="Bougher N.L."/>
            <person name="Buchanan P."/>
            <person name="Buyck B."/>
            <person name="Bense V."/>
            <person name="Catcheside P."/>
            <person name="Chovatia M."/>
            <person name="Cooper J."/>
            <person name="Damon W."/>
            <person name="Desjardin D."/>
            <person name="Finy P."/>
            <person name="Geml J."/>
            <person name="Haridas S."/>
            <person name="Hughes K."/>
            <person name="Justo A."/>
            <person name="Karasinski D."/>
            <person name="Kautmanova I."/>
            <person name="Kiss B."/>
            <person name="Kocsube S."/>
            <person name="Kotiranta H."/>
            <person name="LaButti K.M."/>
            <person name="Lechner B.E."/>
            <person name="Liimatainen K."/>
            <person name="Lipzen A."/>
            <person name="Lukacs Z."/>
            <person name="Mihaltcheva S."/>
            <person name="Morgado L.N."/>
            <person name="Niskanen T."/>
            <person name="Noordeloos M.E."/>
            <person name="Ohm R.A."/>
            <person name="Ortiz-Santana B."/>
            <person name="Ovrebo C."/>
            <person name="Racz N."/>
            <person name="Riley R."/>
            <person name="Savchenko A."/>
            <person name="Shiryaev A."/>
            <person name="Soop K."/>
            <person name="Spirin V."/>
            <person name="Szebenyi C."/>
            <person name="Tomsovsky M."/>
            <person name="Tulloss R.E."/>
            <person name="Uehling J."/>
            <person name="Grigoriev I.V."/>
            <person name="Vagvolgyi C."/>
            <person name="Papp T."/>
            <person name="Martin F.M."/>
            <person name="Miettinen O."/>
            <person name="Hibbett D.S."/>
            <person name="Nagy L.G."/>
        </authorList>
    </citation>
    <scope>NUCLEOTIDE SEQUENCE [LARGE SCALE GENOMIC DNA]</scope>
    <source>
        <strain evidence="1 2">CBS 962.96</strain>
    </source>
</reference>
<protein>
    <submittedName>
        <fullName evidence="1">Uncharacterized protein</fullName>
    </submittedName>
</protein>
<accession>A0A4S8LAL9</accession>
<gene>
    <name evidence="1" type="ORF">K435DRAFT_805617</name>
</gene>